<dbReference type="EMBL" id="QHGZ01000261">
    <property type="protein sequence ID" value="RDY74231.1"/>
    <property type="molecule type" value="Genomic_DNA"/>
</dbReference>
<dbReference type="GO" id="GO:0009432">
    <property type="term" value="P:SOS response"/>
    <property type="evidence" value="ECO:0007669"/>
    <property type="project" value="UniProtKB-KW"/>
</dbReference>
<sequence>MISLVKKSSLPLLDALMAYDGTLEERTINYQTPQYIYDNMKHHFRYYQDKALHYFHFSLNYNEFKYLQSNHVLFNMATGSGKTDLMAGIILYLFKEKGYQRFLFTVNTNSVLQKTIDNLTDISSIKNLFNHPIEIESNRIRIEQVKQFPKISKENVIYIKLDTIQGIASDLFTEKENTMGLTEYKENKTVILADEAHHYSASTKKEKDDERSWERTIELILESNVENRLLEFTATIDLENKHVYEKYKDKIIFRYSLDKYILDGYSKNIRRIQSSNKDIDNMMDVILLSEYRRLYAKQMYNVEIKPVILFKSPKIIDSNQAESKFLNLIENLNPQQIESFIRLRFNEKSEEQSETLYRTYSYYLNNVNNLPEIVREMKRQFSNNRIINANDTDRGNMLEKGYYEVLNTLENPSNLYRVVFAVAKLTEGWDVLNLYDIVRISDTDNAKGNKVSTMAEAQLIGRGARYNPFRLNGEISHKRRFEAGGADSLLLETLHYHTINEPQYLKNLVESLNEMNLPTGEDKKNPLIDVKVKTSFKKTDIWKSGLIFYNERVIVSDDHYDNLSKYGVDNRSDIIVNWQFNTKEYNYDSNKVQDDFSDTFQKVIQLDSRLVMKAFNRNSFYHFDHLKKYIPVLKSRKEFLNESWLNLNNRTIYAVIPKSMGSKDLSPESKLEIFEIYLRQVEQQIRHGYRKEIGTNKFIGYPIREYISDYKKRQPNYDTGRMNLFGMKVFQYVSRQDYINEDFFVYDSAFINQTEQQLVARIKERIAVLTEKYSEVYLVRMDENMHRESVKSDKLKLHQFDRDTNDIHFEAFQPDFILLLANSDYYLQIFIEPKGIKLLESEQWKEDLLMYINDHESDLVFEEEVDGVKIKGLKFYTINDGRGAIEQLGEIALGEKFSGLSL</sequence>
<dbReference type="GO" id="GO:0005829">
    <property type="term" value="C:cytosol"/>
    <property type="evidence" value="ECO:0007669"/>
    <property type="project" value="TreeGrafter"/>
</dbReference>
<dbReference type="PROSITE" id="PS51192">
    <property type="entry name" value="HELICASE_ATP_BIND_1"/>
    <property type="match status" value="1"/>
</dbReference>
<dbReference type="AlphaFoldDB" id="A0A0H1D9G4"/>
<gene>
    <name evidence="2" type="ORF">C4618_13480</name>
</gene>
<dbReference type="PANTHER" id="PTHR47396">
    <property type="entry name" value="TYPE I RESTRICTION ENZYME ECOKI R PROTEIN"/>
    <property type="match status" value="1"/>
</dbReference>
<dbReference type="InterPro" id="IPR006935">
    <property type="entry name" value="Helicase/UvrB_N"/>
</dbReference>
<keyword evidence="2" id="KW-0255">Endonuclease</keyword>
<dbReference type="InterPro" id="IPR027417">
    <property type="entry name" value="P-loop_NTPase"/>
</dbReference>
<dbReference type="InterPro" id="IPR050742">
    <property type="entry name" value="Helicase_Restrict-Modif_Enz"/>
</dbReference>
<evidence type="ECO:0000313" key="2">
    <source>
        <dbReference type="EMBL" id="RDY74231.1"/>
    </source>
</evidence>
<keyword evidence="1" id="KW-0742">SOS response</keyword>
<dbReference type="GO" id="GO:0004519">
    <property type="term" value="F:endonuclease activity"/>
    <property type="evidence" value="ECO:0007669"/>
    <property type="project" value="UniProtKB-KW"/>
</dbReference>
<dbReference type="GO" id="GO:0016787">
    <property type="term" value="F:hydrolase activity"/>
    <property type="evidence" value="ECO:0007669"/>
    <property type="project" value="InterPro"/>
</dbReference>
<organism evidence="2 3">
    <name type="scientific">Streptococcus agalactiae</name>
    <dbReference type="NCBI Taxonomy" id="1311"/>
    <lineage>
        <taxon>Bacteria</taxon>
        <taxon>Bacillati</taxon>
        <taxon>Bacillota</taxon>
        <taxon>Bacilli</taxon>
        <taxon>Lactobacillales</taxon>
        <taxon>Streptococcaceae</taxon>
        <taxon>Streptococcus</taxon>
    </lineage>
</organism>
<dbReference type="RefSeq" id="WP_000624798.1">
    <property type="nucleotide sequence ID" value="NZ_CAXOLC010000009.1"/>
</dbReference>
<dbReference type="GO" id="GO:0005524">
    <property type="term" value="F:ATP binding"/>
    <property type="evidence" value="ECO:0007669"/>
    <property type="project" value="InterPro"/>
</dbReference>
<dbReference type="SUPFAM" id="SSF52540">
    <property type="entry name" value="P-loop containing nucleoside triphosphate hydrolases"/>
    <property type="match status" value="1"/>
</dbReference>
<accession>A0A0H1D9G4</accession>
<evidence type="ECO:0000313" key="3">
    <source>
        <dbReference type="Proteomes" id="UP000256718"/>
    </source>
</evidence>
<dbReference type="Proteomes" id="UP000256718">
    <property type="component" value="Unassembled WGS sequence"/>
</dbReference>
<keyword evidence="2" id="KW-0540">Nuclease</keyword>
<dbReference type="Gene3D" id="3.40.50.300">
    <property type="entry name" value="P-loop containing nucleotide triphosphate hydrolases"/>
    <property type="match status" value="1"/>
</dbReference>
<proteinExistence type="predicted"/>
<keyword evidence="2" id="KW-0378">Hydrolase</keyword>
<dbReference type="Pfam" id="PF04851">
    <property type="entry name" value="ResIII"/>
    <property type="match status" value="1"/>
</dbReference>
<evidence type="ECO:0000256" key="1">
    <source>
        <dbReference type="ARBA" id="ARBA00023236"/>
    </source>
</evidence>
<dbReference type="PANTHER" id="PTHR47396:SF1">
    <property type="entry name" value="ATP-DEPENDENT HELICASE IRC3-RELATED"/>
    <property type="match status" value="1"/>
</dbReference>
<dbReference type="SMART" id="SM00487">
    <property type="entry name" value="DEXDc"/>
    <property type="match status" value="1"/>
</dbReference>
<keyword evidence="1" id="KW-0227">DNA damage</keyword>
<comment type="caution">
    <text evidence="2">The sequence shown here is derived from an EMBL/GenBank/DDBJ whole genome shotgun (WGS) entry which is preliminary data.</text>
</comment>
<dbReference type="CDD" id="cd18785">
    <property type="entry name" value="SF2_C"/>
    <property type="match status" value="1"/>
</dbReference>
<protein>
    <submittedName>
        <fullName evidence="2">Restriction endonuclease</fullName>
    </submittedName>
</protein>
<reference evidence="2 3" key="1">
    <citation type="journal article" date="2018" name="Emerg. Microbes Infect.">
        <title>Phenotypic and molecular analysis of nontypeable Group B streptococci: identification of cps2a and hybrid cps2a/cps5 Group B streptococcal capsule gene clusters.</title>
        <authorList>
            <person name="Alhhazmi A."/>
            <person name="Tyrrell G.J."/>
        </authorList>
    </citation>
    <scope>NUCLEOTIDE SEQUENCE [LARGE SCALE GENOMIC DNA]</scope>
    <source>
        <strain evidence="2 3">PLGBS17</strain>
    </source>
</reference>
<name>A0A0H1D9G4_STRAG</name>
<dbReference type="InterPro" id="IPR014001">
    <property type="entry name" value="Helicase_ATP-bd"/>
</dbReference>
<dbReference type="GO" id="GO:0003677">
    <property type="term" value="F:DNA binding"/>
    <property type="evidence" value="ECO:0007669"/>
    <property type="project" value="InterPro"/>
</dbReference>